<accession>A0AAD9IP62</accession>
<dbReference type="InterPro" id="IPR015797">
    <property type="entry name" value="NUDIX_hydrolase-like_dom_sf"/>
</dbReference>
<dbReference type="Pfam" id="PF09297">
    <property type="entry name" value="Zn_ribbon_NUD"/>
    <property type="match status" value="1"/>
</dbReference>
<evidence type="ECO:0000256" key="6">
    <source>
        <dbReference type="ARBA" id="ARBA00022801"/>
    </source>
</evidence>
<protein>
    <recommendedName>
        <fullName evidence="4">NAD(+) diphosphatase</fullName>
        <ecNumber evidence="4">3.6.1.22</ecNumber>
    </recommendedName>
</protein>
<dbReference type="InterPro" id="IPR050241">
    <property type="entry name" value="NAD-cap_RNA_hydrolase_NudC"/>
</dbReference>
<evidence type="ECO:0000313" key="11">
    <source>
        <dbReference type="EMBL" id="KAK2079842.1"/>
    </source>
</evidence>
<dbReference type="InterPro" id="IPR020084">
    <property type="entry name" value="NUDIX_hydrolase_CS"/>
</dbReference>
<dbReference type="PANTHER" id="PTHR42904">
    <property type="entry name" value="NUDIX HYDROLASE, NUDC SUBFAMILY"/>
    <property type="match status" value="1"/>
</dbReference>
<dbReference type="CDD" id="cd03429">
    <property type="entry name" value="NUDIX_NADH_pyrophosphatase_Nudt13"/>
    <property type="match status" value="1"/>
</dbReference>
<feature type="domain" description="Nudix hydrolase" evidence="10">
    <location>
        <begin position="184"/>
        <end position="314"/>
    </location>
</feature>
<dbReference type="PANTHER" id="PTHR42904:SF6">
    <property type="entry name" value="NAD-CAPPED RNA HYDROLASE NUDT12"/>
    <property type="match status" value="1"/>
</dbReference>
<keyword evidence="8" id="KW-0520">NAD</keyword>
<keyword evidence="12" id="KW-1185">Reference proteome</keyword>
<dbReference type="InterPro" id="IPR049734">
    <property type="entry name" value="NudC-like_C"/>
</dbReference>
<dbReference type="PROSITE" id="PS51462">
    <property type="entry name" value="NUDIX"/>
    <property type="match status" value="1"/>
</dbReference>
<gene>
    <name evidence="11" type="ORF">QBZ16_002237</name>
</gene>
<proteinExistence type="inferred from homology"/>
<dbReference type="Pfam" id="PF00293">
    <property type="entry name" value="NUDIX"/>
    <property type="match status" value="1"/>
</dbReference>
<dbReference type="GO" id="GO:0005829">
    <property type="term" value="C:cytosol"/>
    <property type="evidence" value="ECO:0007669"/>
    <property type="project" value="TreeGrafter"/>
</dbReference>
<dbReference type="EMBL" id="JASFZW010000002">
    <property type="protein sequence ID" value="KAK2079842.1"/>
    <property type="molecule type" value="Genomic_DNA"/>
</dbReference>
<keyword evidence="5" id="KW-0479">Metal-binding</keyword>
<evidence type="ECO:0000256" key="9">
    <source>
        <dbReference type="ARBA" id="ARBA00023679"/>
    </source>
</evidence>
<evidence type="ECO:0000256" key="5">
    <source>
        <dbReference type="ARBA" id="ARBA00022723"/>
    </source>
</evidence>
<evidence type="ECO:0000256" key="4">
    <source>
        <dbReference type="ARBA" id="ARBA00012381"/>
    </source>
</evidence>
<dbReference type="Proteomes" id="UP001255856">
    <property type="component" value="Unassembled WGS sequence"/>
</dbReference>
<comment type="caution">
    <text evidence="11">The sequence shown here is derived from an EMBL/GenBank/DDBJ whole genome shotgun (WGS) entry which is preliminary data.</text>
</comment>
<comment type="similarity">
    <text evidence="3">Belongs to the Nudix hydrolase family. NudC subfamily.</text>
</comment>
<organism evidence="11 12">
    <name type="scientific">Prototheca wickerhamii</name>
    <dbReference type="NCBI Taxonomy" id="3111"/>
    <lineage>
        <taxon>Eukaryota</taxon>
        <taxon>Viridiplantae</taxon>
        <taxon>Chlorophyta</taxon>
        <taxon>core chlorophytes</taxon>
        <taxon>Trebouxiophyceae</taxon>
        <taxon>Chlorellales</taxon>
        <taxon>Chlorellaceae</taxon>
        <taxon>Prototheca</taxon>
    </lineage>
</organism>
<dbReference type="GO" id="GO:0035529">
    <property type="term" value="F:NADH pyrophosphatase activity"/>
    <property type="evidence" value="ECO:0007669"/>
    <property type="project" value="TreeGrafter"/>
</dbReference>
<dbReference type="Gene3D" id="3.90.79.10">
    <property type="entry name" value="Nucleoside Triphosphate Pyrophosphohydrolase"/>
    <property type="match status" value="1"/>
</dbReference>
<name>A0AAD9IP62_PROWI</name>
<keyword evidence="7" id="KW-0460">Magnesium</keyword>
<sequence length="355" mass="38186">MRAPSSASRVLEAQAFSGNPLVRGLGRGVTFQQVLQSPDLRLLPISERKVGTNSRGLGWLTREDLSGLGWRLDVEAGAAVVSGKDETLPIYVLGRLDDRWHVALDVSVAIGADAPPEGLPRLSDLRGASARLRAADLATAGQAVALAQWHASHLFCPRCGAATHSAEGGARRQCSASAEHRLYPRTDPVVIMLVESPDGASALLGRPRNYRMANMLTCLSGFVDQGESVEEAVAREIQEEAGLKLTKVEVLGSQPWPIGRGGSCELMLGCIAKAEVASLDVDQSEMDVVQWVSRQDVRTALQKATTADLVRQPEVTEETPFYVPPPFAIAHHLLKTWATKDGPWFEDSLSAKASL</sequence>
<keyword evidence="6" id="KW-0378">Hydrolase</keyword>
<evidence type="ECO:0000313" key="12">
    <source>
        <dbReference type="Proteomes" id="UP001255856"/>
    </source>
</evidence>
<dbReference type="Gene3D" id="3.90.79.20">
    <property type="match status" value="1"/>
</dbReference>
<evidence type="ECO:0000256" key="7">
    <source>
        <dbReference type="ARBA" id="ARBA00022842"/>
    </source>
</evidence>
<dbReference type="GO" id="GO:0006742">
    <property type="term" value="P:NADP+ catabolic process"/>
    <property type="evidence" value="ECO:0007669"/>
    <property type="project" value="TreeGrafter"/>
</dbReference>
<dbReference type="GO" id="GO:0005777">
    <property type="term" value="C:peroxisome"/>
    <property type="evidence" value="ECO:0007669"/>
    <property type="project" value="TreeGrafter"/>
</dbReference>
<evidence type="ECO:0000256" key="1">
    <source>
        <dbReference type="ARBA" id="ARBA00001946"/>
    </source>
</evidence>
<dbReference type="InterPro" id="IPR015376">
    <property type="entry name" value="Znr_NADH_PPase"/>
</dbReference>
<dbReference type="GO" id="GO:0019677">
    <property type="term" value="P:NAD+ catabolic process"/>
    <property type="evidence" value="ECO:0007669"/>
    <property type="project" value="TreeGrafter"/>
</dbReference>
<dbReference type="GO" id="GO:0046872">
    <property type="term" value="F:metal ion binding"/>
    <property type="evidence" value="ECO:0007669"/>
    <property type="project" value="UniProtKB-KW"/>
</dbReference>
<dbReference type="SUPFAM" id="SSF55811">
    <property type="entry name" value="Nudix"/>
    <property type="match status" value="1"/>
</dbReference>
<dbReference type="AlphaFoldDB" id="A0AAD9IP62"/>
<reference evidence="11" key="1">
    <citation type="submission" date="2021-01" db="EMBL/GenBank/DDBJ databases">
        <authorList>
            <person name="Eckstrom K.M.E."/>
        </authorList>
    </citation>
    <scope>NUCLEOTIDE SEQUENCE</scope>
    <source>
        <strain evidence="11">UVCC 0001</strain>
    </source>
</reference>
<evidence type="ECO:0000259" key="10">
    <source>
        <dbReference type="PROSITE" id="PS51462"/>
    </source>
</evidence>
<dbReference type="PROSITE" id="PS00893">
    <property type="entry name" value="NUDIX_BOX"/>
    <property type="match status" value="1"/>
</dbReference>
<evidence type="ECO:0000256" key="3">
    <source>
        <dbReference type="ARBA" id="ARBA00009595"/>
    </source>
</evidence>
<evidence type="ECO:0000256" key="2">
    <source>
        <dbReference type="ARBA" id="ARBA00001947"/>
    </source>
</evidence>
<comment type="cofactor">
    <cofactor evidence="1">
        <name>Mg(2+)</name>
        <dbReference type="ChEBI" id="CHEBI:18420"/>
    </cofactor>
</comment>
<comment type="catalytic activity">
    <reaction evidence="9">
        <text>a 5'-end NAD(+)-phospho-ribonucleoside in mRNA + H2O = a 5'-end phospho-adenosine-phospho-ribonucleoside in mRNA + beta-nicotinamide D-ribonucleotide + 2 H(+)</text>
        <dbReference type="Rhea" id="RHEA:60876"/>
        <dbReference type="Rhea" id="RHEA-COMP:15698"/>
        <dbReference type="Rhea" id="RHEA-COMP:15719"/>
        <dbReference type="ChEBI" id="CHEBI:14649"/>
        <dbReference type="ChEBI" id="CHEBI:15377"/>
        <dbReference type="ChEBI" id="CHEBI:15378"/>
        <dbReference type="ChEBI" id="CHEBI:144029"/>
        <dbReference type="ChEBI" id="CHEBI:144051"/>
    </reaction>
    <physiologicalReaction direction="left-to-right" evidence="9">
        <dbReference type="Rhea" id="RHEA:60877"/>
    </physiologicalReaction>
</comment>
<comment type="cofactor">
    <cofactor evidence="2">
        <name>Zn(2+)</name>
        <dbReference type="ChEBI" id="CHEBI:29105"/>
    </cofactor>
</comment>
<dbReference type="EC" id="3.6.1.22" evidence="4"/>
<dbReference type="InterPro" id="IPR000086">
    <property type="entry name" value="NUDIX_hydrolase_dom"/>
</dbReference>
<evidence type="ECO:0000256" key="8">
    <source>
        <dbReference type="ARBA" id="ARBA00023027"/>
    </source>
</evidence>